<evidence type="ECO:0000256" key="2">
    <source>
        <dbReference type="ARBA" id="ARBA00008610"/>
    </source>
</evidence>
<dbReference type="InterPro" id="IPR054513">
    <property type="entry name" value="Dret_0059-like_sensor"/>
</dbReference>
<dbReference type="GO" id="GO:0003824">
    <property type="term" value="F:catalytic activity"/>
    <property type="evidence" value="ECO:0007669"/>
    <property type="project" value="UniProtKB-ARBA"/>
</dbReference>
<keyword evidence="4 7" id="KW-0732">Signal</keyword>
<dbReference type="CDD" id="cd06354">
    <property type="entry name" value="PBP1_PrnA-like"/>
    <property type="match status" value="1"/>
</dbReference>
<evidence type="ECO:0000256" key="4">
    <source>
        <dbReference type="ARBA" id="ARBA00022729"/>
    </source>
</evidence>
<feature type="chain" id="PRO_5024902156" evidence="7">
    <location>
        <begin position="27"/>
        <end position="598"/>
    </location>
</feature>
<dbReference type="InterPro" id="IPR006189">
    <property type="entry name" value="CHASE_dom"/>
</dbReference>
<comment type="similarity">
    <text evidence="2">Belongs to the BMP lipoprotein family.</text>
</comment>
<evidence type="ECO:0000259" key="8">
    <source>
        <dbReference type="SMART" id="SM01079"/>
    </source>
</evidence>
<dbReference type="CDD" id="cd18773">
    <property type="entry name" value="PDC1_HK_sensor"/>
    <property type="match status" value="1"/>
</dbReference>
<organism evidence="9">
    <name type="scientific">Uncultured Desulfatiglans sp</name>
    <dbReference type="NCBI Taxonomy" id="1748965"/>
    <lineage>
        <taxon>Bacteria</taxon>
        <taxon>Pseudomonadati</taxon>
        <taxon>Thermodesulfobacteriota</taxon>
        <taxon>Desulfobacteria</taxon>
        <taxon>Desulfatiglandales</taxon>
        <taxon>Desulfatiglandaceae</taxon>
        <taxon>Desulfatiglans</taxon>
        <taxon>environmental samples</taxon>
    </lineage>
</organism>
<feature type="domain" description="CHASE" evidence="8">
    <location>
        <begin position="360"/>
        <end position="519"/>
    </location>
</feature>
<accession>A0A653AE02</accession>
<dbReference type="Gene3D" id="3.40.50.2300">
    <property type="match status" value="2"/>
</dbReference>
<dbReference type="GO" id="GO:0005886">
    <property type="term" value="C:plasma membrane"/>
    <property type="evidence" value="ECO:0007669"/>
    <property type="project" value="UniProtKB-SubCell"/>
</dbReference>
<evidence type="ECO:0000256" key="3">
    <source>
        <dbReference type="ARBA" id="ARBA00022475"/>
    </source>
</evidence>
<gene>
    <name evidence="9" type="ORF">TRIP_B40211</name>
</gene>
<sequence length="598" mass="64854">MKVKHVVYSLLFASLVLLVPAGNSSAQNPTPLKVVLVFDIGGRGDGGFNDAAHRGLEKAVAELGVEAVYVDQERRLERDHAVDAAAASDADLIIGVGFAFSEKLHQLALKFPRKTFVCVDYSMRRDDKGRPLPLPPNLAGLAFREEEGSYLVGAIAALTSKTGTIGFIGGMDNPIIRRFQAGYLAGARAGRPDIRVLSKYAGITGAAFDDPEKGYQIARRMYREGADIIYHASGGTGAGLFRAAKETKRLAIGVDVDQSAQAPGLVLTSMLKHIDVAVFESVKARAEGRFSGGLKTFGLKEKGVGFVYNDQNRNLIPPEAYHTALSLQQRIVTGELEVPASTDERLLLSREELQELLVRLHSEVTGALERLDGDLTQSAKALAGKDLTGDVARAMLRKLYADNPYIIDCETVNPEGIMVAVEPPEHRASEGSDISAQAHMVRLFKTREPVLSDSFRSVEGPQAAVIHHPVFASDQRFVGSISALFAPEYLLSGIIGPVSSNLPVDIFLMQTDGLIIYDVDAEQIGRNLFTDALYQPFPELVALGGKIASTPEGEGVYSFYLKEGKIPVKKTIFWRTVDLHGTAWRIAIACAQQHMENP</sequence>
<evidence type="ECO:0000256" key="7">
    <source>
        <dbReference type="SAM" id="SignalP"/>
    </source>
</evidence>
<dbReference type="SUPFAM" id="SSF53822">
    <property type="entry name" value="Periplasmic binding protein-like I"/>
    <property type="match status" value="1"/>
</dbReference>
<keyword evidence="6 9" id="KW-0449">Lipoprotein</keyword>
<dbReference type="InterPro" id="IPR028082">
    <property type="entry name" value="Peripla_BP_I"/>
</dbReference>
<protein>
    <submittedName>
        <fullName evidence="9">Lipoprotein (Modular protein)</fullName>
    </submittedName>
</protein>
<keyword evidence="5" id="KW-0472">Membrane</keyword>
<dbReference type="PANTHER" id="PTHR34296">
    <property type="entry name" value="TRANSCRIPTIONAL ACTIVATOR PROTEIN MED"/>
    <property type="match status" value="1"/>
</dbReference>
<reference evidence="9" key="1">
    <citation type="submission" date="2018-07" db="EMBL/GenBank/DDBJ databases">
        <authorList>
            <consortium name="Genoscope - CEA"/>
            <person name="William W."/>
        </authorList>
    </citation>
    <scope>NUCLEOTIDE SEQUENCE</scope>
    <source>
        <strain evidence="9">IK1</strain>
    </source>
</reference>
<dbReference type="EMBL" id="UPXX01000031">
    <property type="protein sequence ID" value="VBB46293.1"/>
    <property type="molecule type" value="Genomic_DNA"/>
</dbReference>
<name>A0A653AE02_UNCDX</name>
<dbReference type="Pfam" id="PF22309">
    <property type="entry name" value="HK-GC-Chemotax_sensor"/>
    <property type="match status" value="1"/>
</dbReference>
<evidence type="ECO:0000256" key="1">
    <source>
        <dbReference type="ARBA" id="ARBA00004193"/>
    </source>
</evidence>
<dbReference type="InterPro" id="IPR003760">
    <property type="entry name" value="PnrA-like"/>
</dbReference>
<keyword evidence="3" id="KW-1003">Cell membrane</keyword>
<evidence type="ECO:0000256" key="6">
    <source>
        <dbReference type="ARBA" id="ARBA00023288"/>
    </source>
</evidence>
<dbReference type="AlphaFoldDB" id="A0A653AE02"/>
<dbReference type="PANTHER" id="PTHR34296:SF2">
    <property type="entry name" value="ABC TRANSPORTER GUANOSINE-BINDING PROTEIN NUPN"/>
    <property type="match status" value="1"/>
</dbReference>
<feature type="signal peptide" evidence="7">
    <location>
        <begin position="1"/>
        <end position="26"/>
    </location>
</feature>
<comment type="subcellular location">
    <subcellularLocation>
        <location evidence="1">Cell membrane</location>
        <topology evidence="1">Lipid-anchor</topology>
    </subcellularLocation>
</comment>
<dbReference type="Pfam" id="PF02608">
    <property type="entry name" value="Bmp"/>
    <property type="match status" value="1"/>
</dbReference>
<proteinExistence type="inferred from homology"/>
<evidence type="ECO:0000256" key="5">
    <source>
        <dbReference type="ARBA" id="ARBA00023136"/>
    </source>
</evidence>
<dbReference type="InterPro" id="IPR050957">
    <property type="entry name" value="BMP_lipoprotein"/>
</dbReference>
<dbReference type="Gene3D" id="3.30.450.20">
    <property type="entry name" value="PAS domain"/>
    <property type="match status" value="1"/>
</dbReference>
<dbReference type="SMART" id="SM01079">
    <property type="entry name" value="CHASE"/>
    <property type="match status" value="1"/>
</dbReference>
<evidence type="ECO:0000313" key="9">
    <source>
        <dbReference type="EMBL" id="VBB46293.1"/>
    </source>
</evidence>